<evidence type="ECO:0000256" key="1">
    <source>
        <dbReference type="ARBA" id="ARBA00013258"/>
    </source>
</evidence>
<dbReference type="RefSeq" id="WP_344719142.1">
    <property type="nucleotide sequence ID" value="NZ_BAAAYG010000004.1"/>
</dbReference>
<evidence type="ECO:0000256" key="4">
    <source>
        <dbReference type="ARBA" id="ARBA00048462"/>
    </source>
</evidence>
<dbReference type="InterPro" id="IPR016036">
    <property type="entry name" value="Malonyl_transacylase_ACP-bd"/>
</dbReference>
<sequence length="313" mass="31975">MLAIVCPGQGSQTPGFLSPWIEDDSARETLARLSDAAGTDLLTHGTSSDAETIRDTAVAQPLIVAASLLSARALGLGAGAAPAGASREQLLVAGHSVGEVPAAALAGALTEEQAMRLIRVRASGMAEAAAATPTSMAAVVGGVEEEVRQAIADHELTAANANGPGQIVAAGTQEAIAALEAEPPQRARVIPLPVAGAFHTEHMAPAARRLDEEVASFTSDDPALPLLSNRDGETVADGAEVLSRLVDQVTRPVRWDLCMETMSARGVTGILELLPGGTLTGLAKRGLKGVPSFAVKSPEDLDDARAFLAEHAA</sequence>
<dbReference type="Gene3D" id="3.40.366.10">
    <property type="entry name" value="Malonyl-Coenzyme A Acyl Carrier Protein, domain 2"/>
    <property type="match status" value="1"/>
</dbReference>
<dbReference type="PANTHER" id="PTHR42681:SF1">
    <property type="entry name" value="MALONYL-COA-ACYL CARRIER PROTEIN TRANSACYLASE, MITOCHONDRIAL"/>
    <property type="match status" value="1"/>
</dbReference>
<dbReference type="PANTHER" id="PTHR42681">
    <property type="entry name" value="MALONYL-COA-ACYL CARRIER PROTEIN TRANSACYLASE, MITOCHONDRIAL"/>
    <property type="match status" value="1"/>
</dbReference>
<dbReference type="Gene3D" id="3.30.70.250">
    <property type="entry name" value="Malonyl-CoA ACP transacylase, ACP-binding"/>
    <property type="match status" value="1"/>
</dbReference>
<feature type="domain" description="Malonyl-CoA:ACP transacylase (MAT)" evidence="5">
    <location>
        <begin position="5"/>
        <end position="312"/>
    </location>
</feature>
<dbReference type="SMART" id="SM00827">
    <property type="entry name" value="PKS_AT"/>
    <property type="match status" value="1"/>
</dbReference>
<gene>
    <name evidence="6" type="ORF">GCM10020260_11460</name>
</gene>
<dbReference type="EC" id="2.3.1.39" evidence="1"/>
<dbReference type="InterPro" id="IPR016035">
    <property type="entry name" value="Acyl_Trfase/lysoPLipase"/>
</dbReference>
<organism evidence="6 7">
    <name type="scientific">Nesterenkonia halobia</name>
    <dbReference type="NCBI Taxonomy" id="37922"/>
    <lineage>
        <taxon>Bacteria</taxon>
        <taxon>Bacillati</taxon>
        <taxon>Actinomycetota</taxon>
        <taxon>Actinomycetes</taxon>
        <taxon>Micrococcales</taxon>
        <taxon>Micrococcaceae</taxon>
        <taxon>Nesterenkonia</taxon>
    </lineage>
</organism>
<evidence type="ECO:0000313" key="7">
    <source>
        <dbReference type="Proteomes" id="UP001501736"/>
    </source>
</evidence>
<dbReference type="InterPro" id="IPR001227">
    <property type="entry name" value="Ac_transferase_dom_sf"/>
</dbReference>
<dbReference type="InterPro" id="IPR014043">
    <property type="entry name" value="Acyl_transferase_dom"/>
</dbReference>
<evidence type="ECO:0000259" key="5">
    <source>
        <dbReference type="SMART" id="SM00827"/>
    </source>
</evidence>
<keyword evidence="7" id="KW-1185">Reference proteome</keyword>
<protein>
    <recommendedName>
        <fullName evidence="1">[acyl-carrier-protein] S-malonyltransferase</fullName>
        <ecNumber evidence="1">2.3.1.39</ecNumber>
    </recommendedName>
</protein>
<dbReference type="InterPro" id="IPR050858">
    <property type="entry name" value="Mal-CoA-ACP_Trans/PKS_FabD"/>
</dbReference>
<name>A0ABP6RBN3_9MICC</name>
<dbReference type="SUPFAM" id="SSF52151">
    <property type="entry name" value="FabD/lysophospholipase-like"/>
    <property type="match status" value="1"/>
</dbReference>
<evidence type="ECO:0000256" key="3">
    <source>
        <dbReference type="ARBA" id="ARBA00023315"/>
    </source>
</evidence>
<evidence type="ECO:0000313" key="6">
    <source>
        <dbReference type="EMBL" id="GAA3283165.1"/>
    </source>
</evidence>
<reference evidence="7" key="1">
    <citation type="journal article" date="2019" name="Int. J. Syst. Evol. Microbiol.">
        <title>The Global Catalogue of Microorganisms (GCM) 10K type strain sequencing project: providing services to taxonomists for standard genome sequencing and annotation.</title>
        <authorList>
            <consortium name="The Broad Institute Genomics Platform"/>
            <consortium name="The Broad Institute Genome Sequencing Center for Infectious Disease"/>
            <person name="Wu L."/>
            <person name="Ma J."/>
        </authorList>
    </citation>
    <scope>NUCLEOTIDE SEQUENCE [LARGE SCALE GENOMIC DNA]</scope>
    <source>
        <strain evidence="7">JCM 11483</strain>
    </source>
</reference>
<accession>A0ABP6RBN3</accession>
<keyword evidence="3" id="KW-0012">Acyltransferase</keyword>
<keyword evidence="2" id="KW-0808">Transferase</keyword>
<dbReference type="Proteomes" id="UP001501736">
    <property type="component" value="Unassembled WGS sequence"/>
</dbReference>
<proteinExistence type="predicted"/>
<evidence type="ECO:0000256" key="2">
    <source>
        <dbReference type="ARBA" id="ARBA00022679"/>
    </source>
</evidence>
<dbReference type="EMBL" id="BAAAYG010000004">
    <property type="protein sequence ID" value="GAA3283165.1"/>
    <property type="molecule type" value="Genomic_DNA"/>
</dbReference>
<comment type="caution">
    <text evidence="6">The sequence shown here is derived from an EMBL/GenBank/DDBJ whole genome shotgun (WGS) entry which is preliminary data.</text>
</comment>
<dbReference type="Pfam" id="PF00698">
    <property type="entry name" value="Acyl_transf_1"/>
    <property type="match status" value="1"/>
</dbReference>
<dbReference type="SUPFAM" id="SSF55048">
    <property type="entry name" value="Probable ACP-binding domain of malonyl-CoA ACP transacylase"/>
    <property type="match status" value="1"/>
</dbReference>
<comment type="catalytic activity">
    <reaction evidence="4">
        <text>holo-[ACP] + malonyl-CoA = malonyl-[ACP] + CoA</text>
        <dbReference type="Rhea" id="RHEA:41792"/>
        <dbReference type="Rhea" id="RHEA-COMP:9623"/>
        <dbReference type="Rhea" id="RHEA-COMP:9685"/>
        <dbReference type="ChEBI" id="CHEBI:57287"/>
        <dbReference type="ChEBI" id="CHEBI:57384"/>
        <dbReference type="ChEBI" id="CHEBI:64479"/>
        <dbReference type="ChEBI" id="CHEBI:78449"/>
        <dbReference type="EC" id="2.3.1.39"/>
    </reaction>
</comment>